<dbReference type="Proteomes" id="UP000429523">
    <property type="component" value="Unassembled WGS sequence"/>
</dbReference>
<dbReference type="Proteomes" id="UP000440367">
    <property type="component" value="Unassembled WGS sequence"/>
</dbReference>
<dbReference type="EMBL" id="QXGA01011221">
    <property type="protein sequence ID" value="KAE9054643.1"/>
    <property type="molecule type" value="Genomic_DNA"/>
</dbReference>
<sequence>MIAGAVGVATSIAGTSVVTGRGCVCCRRRSVFFCRPVMASDRLYEPWDEVMEN</sequence>
<protein>
    <submittedName>
        <fullName evidence="8">Uncharacterized protein</fullName>
    </submittedName>
</protein>
<dbReference type="EMBL" id="QXGF01010867">
    <property type="protein sequence ID" value="KAE8916316.1"/>
    <property type="molecule type" value="Genomic_DNA"/>
</dbReference>
<evidence type="ECO:0000313" key="17">
    <source>
        <dbReference type="Proteomes" id="UP000476176"/>
    </source>
</evidence>
<dbReference type="Proteomes" id="UP000437068">
    <property type="component" value="Unassembled WGS sequence"/>
</dbReference>
<evidence type="ECO:0000313" key="15">
    <source>
        <dbReference type="Proteomes" id="UP000441208"/>
    </source>
</evidence>
<dbReference type="EMBL" id="QXGE01011096">
    <property type="protein sequence ID" value="KAE9259179.1"/>
    <property type="molecule type" value="Genomic_DNA"/>
</dbReference>
<dbReference type="Proteomes" id="UP000488956">
    <property type="component" value="Unassembled WGS sequence"/>
</dbReference>
<dbReference type="Proteomes" id="UP000476176">
    <property type="component" value="Unassembled WGS sequence"/>
</dbReference>
<dbReference type="AlphaFoldDB" id="A0A6A3UYQ3"/>
<dbReference type="Proteomes" id="UP000440732">
    <property type="component" value="Unassembled WGS sequence"/>
</dbReference>
<dbReference type="EMBL" id="QXGB01011470">
    <property type="protein sequence ID" value="KAE9148407.1"/>
    <property type="molecule type" value="Genomic_DNA"/>
</dbReference>
<name>A0A6A3UYQ3_9STRA</name>
<gene>
    <name evidence="9" type="ORF">PF001_g33115</name>
    <name evidence="8" type="ORF">PF002_g33516</name>
    <name evidence="7" type="ORF">PF004_g32937</name>
    <name evidence="6" type="ORF">PF005_g33578</name>
    <name evidence="5" type="ORF">PF006_g33206</name>
    <name evidence="4" type="ORF">PF007_g32978</name>
    <name evidence="1" type="ORF">PF009_g33358</name>
    <name evidence="3" type="ORF">PF010_g33179</name>
    <name evidence="2" type="ORF">PF011_g33004</name>
</gene>
<accession>A0A6A3UYQ3</accession>
<dbReference type="Proteomes" id="UP000433483">
    <property type="component" value="Unassembled WGS sequence"/>
</dbReference>
<evidence type="ECO:0000313" key="6">
    <source>
        <dbReference type="EMBL" id="KAE9148407.1"/>
    </source>
</evidence>
<organism evidence="8 13">
    <name type="scientific">Phytophthora fragariae</name>
    <dbReference type="NCBI Taxonomy" id="53985"/>
    <lineage>
        <taxon>Eukaryota</taxon>
        <taxon>Sar</taxon>
        <taxon>Stramenopiles</taxon>
        <taxon>Oomycota</taxon>
        <taxon>Peronosporomycetes</taxon>
        <taxon>Peronosporales</taxon>
        <taxon>Peronosporaceae</taxon>
        <taxon>Phytophthora</taxon>
    </lineage>
</organism>
<evidence type="ECO:0000313" key="7">
    <source>
        <dbReference type="EMBL" id="KAE9149142.1"/>
    </source>
</evidence>
<reference evidence="10 11" key="1">
    <citation type="submission" date="2018-08" db="EMBL/GenBank/DDBJ databases">
        <title>Genomic investigation of the strawberry pathogen Phytophthora fragariae indicates pathogenicity is determined by transcriptional variation in three key races.</title>
        <authorList>
            <person name="Adams T.M."/>
            <person name="Armitage A.D."/>
            <person name="Sobczyk M.K."/>
            <person name="Bates H.J."/>
            <person name="Dunwell J.M."/>
            <person name="Nellist C.F."/>
            <person name="Harrison R.J."/>
        </authorList>
    </citation>
    <scope>NUCLEOTIDE SEQUENCE [LARGE SCALE GENOMIC DNA]</scope>
    <source>
        <strain evidence="9 12">A4</strain>
        <strain evidence="8 13">BC-1</strain>
        <strain evidence="7 17">BC-23</strain>
        <strain evidence="6 11">NOV-27</strain>
        <strain evidence="5 14">NOV-5</strain>
        <strain evidence="4 15">NOV-71</strain>
        <strain evidence="1 10">NOV-9</strain>
        <strain evidence="3 18">ONT-3</strain>
        <strain evidence="2 16">SCRP245</strain>
    </source>
</reference>
<evidence type="ECO:0000313" key="8">
    <source>
        <dbReference type="EMBL" id="KAE9156819.1"/>
    </source>
</evidence>
<dbReference type="Proteomes" id="UP000460718">
    <property type="component" value="Unassembled WGS sequence"/>
</dbReference>
<comment type="caution">
    <text evidence="8">The sequence shown here is derived from an EMBL/GenBank/DDBJ whole genome shotgun (WGS) entry which is preliminary data.</text>
</comment>
<keyword evidence="11" id="KW-1185">Reference proteome</keyword>
<evidence type="ECO:0000313" key="3">
    <source>
        <dbReference type="EMBL" id="KAE9050165.1"/>
    </source>
</evidence>
<dbReference type="EMBL" id="QXGC01012144">
    <property type="protein sequence ID" value="KAE9149142.1"/>
    <property type="molecule type" value="Genomic_DNA"/>
</dbReference>
<evidence type="ECO:0000313" key="5">
    <source>
        <dbReference type="EMBL" id="KAE9054643.1"/>
    </source>
</evidence>
<evidence type="ECO:0000313" key="11">
    <source>
        <dbReference type="Proteomes" id="UP000433483"/>
    </source>
</evidence>
<evidence type="ECO:0000313" key="10">
    <source>
        <dbReference type="Proteomes" id="UP000429523"/>
    </source>
</evidence>
<dbReference type="EMBL" id="QXFW01012082">
    <property type="protein sequence ID" value="KAE8951322.1"/>
    <property type="molecule type" value="Genomic_DNA"/>
</dbReference>
<evidence type="ECO:0000313" key="14">
    <source>
        <dbReference type="Proteomes" id="UP000440732"/>
    </source>
</evidence>
<evidence type="ECO:0000313" key="18">
    <source>
        <dbReference type="Proteomes" id="UP000488956"/>
    </source>
</evidence>
<dbReference type="EMBL" id="QXGD01010628">
    <property type="protein sequence ID" value="KAE9156819.1"/>
    <property type="molecule type" value="Genomic_DNA"/>
</dbReference>
<evidence type="ECO:0000313" key="13">
    <source>
        <dbReference type="Proteomes" id="UP000440367"/>
    </source>
</evidence>
<evidence type="ECO:0000313" key="2">
    <source>
        <dbReference type="EMBL" id="KAE8951322.1"/>
    </source>
</evidence>
<evidence type="ECO:0000313" key="4">
    <source>
        <dbReference type="EMBL" id="KAE9053327.1"/>
    </source>
</evidence>
<evidence type="ECO:0000313" key="12">
    <source>
        <dbReference type="Proteomes" id="UP000437068"/>
    </source>
</evidence>
<evidence type="ECO:0000313" key="9">
    <source>
        <dbReference type="EMBL" id="KAE9259179.1"/>
    </source>
</evidence>
<evidence type="ECO:0000313" key="16">
    <source>
        <dbReference type="Proteomes" id="UP000460718"/>
    </source>
</evidence>
<dbReference type="EMBL" id="QXFX01012072">
    <property type="protein sequence ID" value="KAE9050165.1"/>
    <property type="molecule type" value="Genomic_DNA"/>
</dbReference>
<dbReference type="Proteomes" id="UP000441208">
    <property type="component" value="Unassembled WGS sequence"/>
</dbReference>
<dbReference type="EMBL" id="QXFZ01011250">
    <property type="protein sequence ID" value="KAE9053327.1"/>
    <property type="molecule type" value="Genomic_DNA"/>
</dbReference>
<proteinExistence type="predicted"/>
<evidence type="ECO:0000313" key="1">
    <source>
        <dbReference type="EMBL" id="KAE8916316.1"/>
    </source>
</evidence>